<reference evidence="1" key="1">
    <citation type="submission" date="2021-05" db="EMBL/GenBank/DDBJ databases">
        <authorList>
            <person name="Scholz U."/>
            <person name="Mascher M."/>
            <person name="Fiebig A."/>
        </authorList>
    </citation>
    <scope>NUCLEOTIDE SEQUENCE [LARGE SCALE GENOMIC DNA]</scope>
</reference>
<protein>
    <submittedName>
        <fullName evidence="1">Uncharacterized protein</fullName>
    </submittedName>
</protein>
<reference evidence="1" key="2">
    <citation type="submission" date="2025-09" db="UniProtKB">
        <authorList>
            <consortium name="EnsemblPlants"/>
        </authorList>
    </citation>
    <scope>IDENTIFICATION</scope>
</reference>
<proteinExistence type="predicted"/>
<keyword evidence="2" id="KW-1185">Reference proteome</keyword>
<accession>A0ACD5XYG6</accession>
<organism evidence="1 2">
    <name type="scientific">Avena sativa</name>
    <name type="common">Oat</name>
    <dbReference type="NCBI Taxonomy" id="4498"/>
    <lineage>
        <taxon>Eukaryota</taxon>
        <taxon>Viridiplantae</taxon>
        <taxon>Streptophyta</taxon>
        <taxon>Embryophyta</taxon>
        <taxon>Tracheophyta</taxon>
        <taxon>Spermatophyta</taxon>
        <taxon>Magnoliopsida</taxon>
        <taxon>Liliopsida</taxon>
        <taxon>Poales</taxon>
        <taxon>Poaceae</taxon>
        <taxon>BOP clade</taxon>
        <taxon>Pooideae</taxon>
        <taxon>Poodae</taxon>
        <taxon>Poeae</taxon>
        <taxon>Poeae Chloroplast Group 1 (Aveneae type)</taxon>
        <taxon>Aveninae</taxon>
        <taxon>Avena</taxon>
    </lineage>
</organism>
<dbReference type="Proteomes" id="UP001732700">
    <property type="component" value="Chromosome 5C"/>
</dbReference>
<dbReference type="EnsemblPlants" id="AVESA.00010b.r2.5CG0873380.1">
    <property type="protein sequence ID" value="AVESA.00010b.r2.5CG0873380.1.CDS.1"/>
    <property type="gene ID" value="AVESA.00010b.r2.5CG0873380"/>
</dbReference>
<evidence type="ECO:0000313" key="2">
    <source>
        <dbReference type="Proteomes" id="UP001732700"/>
    </source>
</evidence>
<name>A0ACD5XYG6_AVESA</name>
<sequence length="104" mass="10950">MMQENKRAGVLLFLVVAAHLLAATAGAYSGQVVISDAGATMSTKRLENMVAPELSWAAGLLGGGIGESALDKDKQACLKNKNCAAPCDGCSYTRPCTYEEKCRH</sequence>
<evidence type="ECO:0000313" key="1">
    <source>
        <dbReference type="EnsemblPlants" id="AVESA.00010b.r2.5CG0873380.1.CDS.1"/>
    </source>
</evidence>